<proteinExistence type="predicted"/>
<sequence length="140" mass="16158">MDFKNFKIFKSIGKEINVKSFGIKVQIIDFDNVRLEHEGVVTFKNLECLVGQGKDAHWKCYNDMRKVLSESGDAKDSDDIWKRSNLKTNLIWLKYVSKELAKKCKKYNNIFKLIKIDKSCSSCAAYTSSANFKALCKKLE</sequence>
<protein>
    <submittedName>
        <fullName evidence="2">Uncharacterized protein</fullName>
    </submittedName>
</protein>
<evidence type="ECO:0000313" key="2">
    <source>
        <dbReference type="WBParaSite" id="PS1159_v2.g9756.t1"/>
    </source>
</evidence>
<name>A0AC35GXX1_9BILA</name>
<dbReference type="WBParaSite" id="PS1159_v2.g9756.t1">
    <property type="protein sequence ID" value="PS1159_v2.g9756.t1"/>
    <property type="gene ID" value="PS1159_v2.g9756"/>
</dbReference>
<accession>A0AC35GXX1</accession>
<organism evidence="1 2">
    <name type="scientific">Panagrolaimus sp. PS1159</name>
    <dbReference type="NCBI Taxonomy" id="55785"/>
    <lineage>
        <taxon>Eukaryota</taxon>
        <taxon>Metazoa</taxon>
        <taxon>Ecdysozoa</taxon>
        <taxon>Nematoda</taxon>
        <taxon>Chromadorea</taxon>
        <taxon>Rhabditida</taxon>
        <taxon>Tylenchina</taxon>
        <taxon>Panagrolaimomorpha</taxon>
        <taxon>Panagrolaimoidea</taxon>
        <taxon>Panagrolaimidae</taxon>
        <taxon>Panagrolaimus</taxon>
    </lineage>
</organism>
<evidence type="ECO:0000313" key="1">
    <source>
        <dbReference type="Proteomes" id="UP000887580"/>
    </source>
</evidence>
<reference evidence="2" key="1">
    <citation type="submission" date="2022-11" db="UniProtKB">
        <authorList>
            <consortium name="WormBaseParasite"/>
        </authorList>
    </citation>
    <scope>IDENTIFICATION</scope>
</reference>
<dbReference type="Proteomes" id="UP000887580">
    <property type="component" value="Unplaced"/>
</dbReference>